<gene>
    <name evidence="7" type="primary">vwkA</name>
    <name evidence="7" type="ORF">AK812_SmicGene14357</name>
</gene>
<dbReference type="SMART" id="SM00811">
    <property type="entry name" value="Alpha_kinase"/>
    <property type="match status" value="1"/>
</dbReference>
<dbReference type="PANTHER" id="PTHR47763:SF4">
    <property type="entry name" value="ALPHA-PROTEIN KINASE VWKA"/>
    <property type="match status" value="1"/>
</dbReference>
<dbReference type="Pfam" id="PF02816">
    <property type="entry name" value="Alpha_kinase"/>
    <property type="match status" value="1"/>
</dbReference>
<dbReference type="PANTHER" id="PTHR47763">
    <property type="entry name" value="ALPHA-PROTEIN KINASE VWKA"/>
    <property type="match status" value="1"/>
</dbReference>
<evidence type="ECO:0000313" key="7">
    <source>
        <dbReference type="EMBL" id="OLQ02766.1"/>
    </source>
</evidence>
<name>A0A1Q9E5R8_SYMMI</name>
<feature type="compositionally biased region" description="Low complexity" evidence="5">
    <location>
        <begin position="1618"/>
        <end position="1643"/>
    </location>
</feature>
<organism evidence="7 8">
    <name type="scientific">Symbiodinium microadriaticum</name>
    <name type="common">Dinoflagellate</name>
    <name type="synonym">Zooxanthella microadriatica</name>
    <dbReference type="NCBI Taxonomy" id="2951"/>
    <lineage>
        <taxon>Eukaryota</taxon>
        <taxon>Sar</taxon>
        <taxon>Alveolata</taxon>
        <taxon>Dinophyceae</taxon>
        <taxon>Suessiales</taxon>
        <taxon>Symbiodiniaceae</taxon>
        <taxon>Symbiodinium</taxon>
    </lineage>
</organism>
<keyword evidence="8" id="KW-1185">Reference proteome</keyword>
<evidence type="ECO:0000313" key="8">
    <source>
        <dbReference type="Proteomes" id="UP000186817"/>
    </source>
</evidence>
<evidence type="ECO:0000256" key="5">
    <source>
        <dbReference type="SAM" id="MobiDB-lite"/>
    </source>
</evidence>
<dbReference type="CDD" id="cd00198">
    <property type="entry name" value="vWFA"/>
    <property type="match status" value="1"/>
</dbReference>
<dbReference type="OrthoDB" id="425779at2759"/>
<evidence type="ECO:0000256" key="4">
    <source>
        <dbReference type="SAM" id="Coils"/>
    </source>
</evidence>
<dbReference type="SUPFAM" id="SSF53300">
    <property type="entry name" value="vWA-like"/>
    <property type="match status" value="1"/>
</dbReference>
<accession>A0A1Q9E5R8</accession>
<keyword evidence="3 7" id="KW-0418">Kinase</keyword>
<dbReference type="GO" id="GO:0004674">
    <property type="term" value="F:protein serine/threonine kinase activity"/>
    <property type="evidence" value="ECO:0007669"/>
    <property type="project" value="UniProtKB-KW"/>
</dbReference>
<dbReference type="PROSITE" id="PS51158">
    <property type="entry name" value="ALPHA_KINASE"/>
    <property type="match status" value="1"/>
</dbReference>
<dbReference type="InterPro" id="IPR011009">
    <property type="entry name" value="Kinase-like_dom_sf"/>
</dbReference>
<proteinExistence type="predicted"/>
<reference evidence="7 8" key="1">
    <citation type="submission" date="2016-02" db="EMBL/GenBank/DDBJ databases">
        <title>Genome analysis of coral dinoflagellate symbionts highlights evolutionary adaptations to a symbiotic lifestyle.</title>
        <authorList>
            <person name="Aranda M."/>
            <person name="Li Y."/>
            <person name="Liew Y.J."/>
            <person name="Baumgarten S."/>
            <person name="Simakov O."/>
            <person name="Wilson M."/>
            <person name="Piel J."/>
            <person name="Ashoor H."/>
            <person name="Bougouffa S."/>
            <person name="Bajic V.B."/>
            <person name="Ryu T."/>
            <person name="Ravasi T."/>
            <person name="Bayer T."/>
            <person name="Micklem G."/>
            <person name="Kim H."/>
            <person name="Bhak J."/>
            <person name="Lajeunesse T.C."/>
            <person name="Voolstra C.R."/>
        </authorList>
    </citation>
    <scope>NUCLEOTIDE SEQUENCE [LARGE SCALE GENOMIC DNA]</scope>
    <source>
        <strain evidence="7 8">CCMP2467</strain>
    </source>
</reference>
<protein>
    <submittedName>
        <fullName evidence="7">Alpha-protein kinase vwkA</fullName>
    </submittedName>
</protein>
<dbReference type="Gene3D" id="3.20.200.10">
    <property type="entry name" value="MHCK/EF2 kinase"/>
    <property type="match status" value="1"/>
</dbReference>
<feature type="region of interest" description="Disordered" evidence="5">
    <location>
        <begin position="1564"/>
        <end position="1643"/>
    </location>
</feature>
<keyword evidence="4" id="KW-0175">Coiled coil</keyword>
<sequence length="1748" mass="193497">MGDDLASLKKRIEELGKEKCLEKEKRKEAEANLDWQFRLKRSLEDASERAAKFKSLDVCFVLDCTQSMQPFIDSVKERIMAINGQIEKRLNGGAAVRYAMVCYRDFDCVDHHPVVCPFGDVLSCKRFLDGVRARGGGDWCEDVLTGLRAAVNLEWRGHMRQLFLIAQTPNHGPRFHDKSPGESFTRGPVKLFNYDDHYVVKTDEADRILNSMAEKSIRLQCLEISGSTAKMFEAFESVYNNKDEGLVMKVHSMTSDSESMLSTIVQASWSSVQESLMQTSASLVTAQDVWQTEKKVTCDPHIDWDRRAGWKMFEATIESIEVDAAVEFDRVQDDSLRDFKIHKVTTNVWIAPKPFSQGAMRAAFAVFNETTNERLVAKHYMKSGPKYNSREALMGDLRSQALAQSMTERFNQRRPHEAPLYFVHSSLMRITVAHKERLMTVEPFIAGEYRKETNNASFVREGSDVAQAFTHFTHDVSGGDLLVVDIQGVREALTDPQVHSERQIFGRGNMGRKGFDSFFMVHQCNHICKSLRLKPNPLQVCDVPLESFVSACPWSIYYVRKSAAAVLRERKQDPVWIAGLKFAWAVNGRVTAYVKTGAGNRETGLHWLQLTDQGSTQRDWLTDVRKIAAYDEGRQYNFCTSCDLEVGHFLTAVEGIPAEELGREGTLQHLCRCSDDSDTTEDVAICFGGPLNSTEVQKLMPLVSAKETKKEIQVDAPAENLLRWPCRANCGSIAERKLNYNGALPKAVFCSKCSQKRRDSWRARVCRAVNCKSYVKYHVFELQVLIKPEPELCSACSKLEGVVHKEGEDLWRMKKCQECRRQMEFYLPDEPVACSDCTQKAPVSSVGEVASVSAMEEVVSDTDSEPEDSDAEWSLVSESWPSVAEYLSKEVCEECSAQVTEKGLEFTCQSAKHCFFLCGSKGCLKKFEKQCEDAAAKRGKSGKKKIDFAKHRGSSPCPSCGLLLTEGPVKRDQECLISGTGPTCFPYNTLLIVPGPDGALKPIQTFRPNDMLISAQGHAVRVKAIQLSEEGDQELLSLQTAKVLQLQWVHGRQLPSVCVFPILLALARGAEAAAIKLGDHVLISGGGKEKLLKSELVTIRTVLVDLEVIPNEPLLAFPPLPEVGWPRRAVDSGELCAQPWLVPKLVLSGCFIAVQFVLTTYALLCFLVIGPLVQMIGQKRSWPSAPAAKGMIDSKAFVKPTENTRASATGSFNMNRAQQLLGQYRLAGEELYNQAFRGKMPEASFAAMEEYVHVMPMYDAFGCGERPHFINVPEAAPPSPSTPSNDVNVIMESMRLLQAMAPEQGLRISGAKLPQTLQFKEKEPLLAMWLLRTVTISQPSLSATVRARGMMQMLRGVVRRALPLPLANARSMAGGRGWKKQAQWETEEEKKWRMWPGSWASSPRRTSWSSSSQELRYDQMTPADSSQQGPWIAPEEDTAHLSRIQKALTVAKRADTKVRKIAHEKELRRKQWEMYTAEAKLRFINQRKNFENDMARLEREQEAAVEQGRMASGQVKAIVAGTAPDEDMEEPNSARAWEALWQSVEHTTPSSDFLAEAMIAAGYKRTGSPSLGPSGRASRPRTNIDNPGPSAAAHSMPPAGLGPGPPGLPHPATHHAAHPAFGGVPPAAPTFPTAPTTTYQAPLPADPYQQSPSGAYVKMKPASPHMRTGPYEGPAGGHGDSKAPAGPVPMSEPSQARATMVFGARAVVPEGARGSTEYGAMVFGDGTIQVELDDELAEGARPADPGGT</sequence>
<dbReference type="Proteomes" id="UP000186817">
    <property type="component" value="Unassembled WGS sequence"/>
</dbReference>
<dbReference type="GO" id="GO:0005524">
    <property type="term" value="F:ATP binding"/>
    <property type="evidence" value="ECO:0007669"/>
    <property type="project" value="InterPro"/>
</dbReference>
<evidence type="ECO:0000256" key="1">
    <source>
        <dbReference type="ARBA" id="ARBA00022527"/>
    </source>
</evidence>
<keyword evidence="1" id="KW-0723">Serine/threonine-protein kinase</keyword>
<feature type="region of interest" description="Disordered" evidence="5">
    <location>
        <begin position="1660"/>
        <end position="1693"/>
    </location>
</feature>
<dbReference type="InterPro" id="IPR052969">
    <property type="entry name" value="Thr-specific_kinase-like"/>
</dbReference>
<dbReference type="Gene3D" id="3.40.50.410">
    <property type="entry name" value="von Willebrand factor, type A domain"/>
    <property type="match status" value="1"/>
</dbReference>
<evidence type="ECO:0000256" key="2">
    <source>
        <dbReference type="ARBA" id="ARBA00022679"/>
    </source>
</evidence>
<dbReference type="Gene3D" id="3.30.200.20">
    <property type="entry name" value="Phosphorylase Kinase, domain 1"/>
    <property type="match status" value="1"/>
</dbReference>
<dbReference type="SUPFAM" id="SSF56112">
    <property type="entry name" value="Protein kinase-like (PK-like)"/>
    <property type="match status" value="1"/>
</dbReference>
<evidence type="ECO:0000259" key="6">
    <source>
        <dbReference type="PROSITE" id="PS51158"/>
    </source>
</evidence>
<feature type="coiled-coil region" evidence="4">
    <location>
        <begin position="1480"/>
        <end position="1507"/>
    </location>
</feature>
<dbReference type="CDD" id="cd04515">
    <property type="entry name" value="Alpha_kinase"/>
    <property type="match status" value="1"/>
</dbReference>
<feature type="domain" description="Alpha-type protein kinase" evidence="6">
    <location>
        <begin position="331"/>
        <end position="536"/>
    </location>
</feature>
<dbReference type="InterPro" id="IPR036465">
    <property type="entry name" value="vWFA_dom_sf"/>
</dbReference>
<comment type="caution">
    <text evidence="7">The sequence shown here is derived from an EMBL/GenBank/DDBJ whole genome shotgun (WGS) entry which is preliminary data.</text>
</comment>
<dbReference type="InterPro" id="IPR004166">
    <property type="entry name" value="a-kinase_dom"/>
</dbReference>
<keyword evidence="2" id="KW-0808">Transferase</keyword>
<evidence type="ECO:0000256" key="3">
    <source>
        <dbReference type="ARBA" id="ARBA00022777"/>
    </source>
</evidence>
<dbReference type="EMBL" id="LSRX01000255">
    <property type="protein sequence ID" value="OLQ02766.1"/>
    <property type="molecule type" value="Genomic_DNA"/>
</dbReference>